<comment type="caution">
    <text evidence="1">The sequence shown here is derived from an EMBL/GenBank/DDBJ whole genome shotgun (WGS) entry which is preliminary data.</text>
</comment>
<keyword evidence="3" id="KW-1185">Reference proteome</keyword>
<dbReference type="Proteomes" id="UP001152797">
    <property type="component" value="Unassembled WGS sequence"/>
</dbReference>
<reference evidence="2" key="2">
    <citation type="submission" date="2024-04" db="EMBL/GenBank/DDBJ databases">
        <authorList>
            <person name="Chen Y."/>
            <person name="Shah S."/>
            <person name="Dougan E. K."/>
            <person name="Thang M."/>
            <person name="Chan C."/>
        </authorList>
    </citation>
    <scope>NUCLEOTIDE SEQUENCE [LARGE SCALE GENOMIC DNA]</scope>
</reference>
<dbReference type="AlphaFoldDB" id="A0A9P1BRR5"/>
<evidence type="ECO:0000313" key="3">
    <source>
        <dbReference type="Proteomes" id="UP001152797"/>
    </source>
</evidence>
<name>A0A9P1BRR5_9DINO</name>
<evidence type="ECO:0000313" key="2">
    <source>
        <dbReference type="EMBL" id="CAL1131646.1"/>
    </source>
</evidence>
<sequence length="121" mass="14059">DDEDYSYYSEDDSRVMTAQRVNFPTGRFKSRFTAVFEVIENDKDEETSQHRPGTPNVVIEQKPEKKVKVVVQEEAVDTSKPTDDEKTRVFPVDFERWTSKWHSAVSERGIGESWELPIFLG</sequence>
<organism evidence="1">
    <name type="scientific">Cladocopium goreaui</name>
    <dbReference type="NCBI Taxonomy" id="2562237"/>
    <lineage>
        <taxon>Eukaryota</taxon>
        <taxon>Sar</taxon>
        <taxon>Alveolata</taxon>
        <taxon>Dinophyceae</taxon>
        <taxon>Suessiales</taxon>
        <taxon>Symbiodiniaceae</taxon>
        <taxon>Cladocopium</taxon>
    </lineage>
</organism>
<gene>
    <name evidence="1" type="ORF">C1SCF055_LOCUS6338</name>
</gene>
<dbReference type="EMBL" id="CAMXCT020000400">
    <property type="protein sequence ID" value="CAL1131646.1"/>
    <property type="molecule type" value="Genomic_DNA"/>
</dbReference>
<evidence type="ECO:0000313" key="1">
    <source>
        <dbReference type="EMBL" id="CAI3978271.1"/>
    </source>
</evidence>
<dbReference type="EMBL" id="CAMXCT030000400">
    <property type="protein sequence ID" value="CAL4765583.1"/>
    <property type="molecule type" value="Genomic_DNA"/>
</dbReference>
<dbReference type="EMBL" id="CAMXCT010000400">
    <property type="protein sequence ID" value="CAI3978271.1"/>
    <property type="molecule type" value="Genomic_DNA"/>
</dbReference>
<protein>
    <submittedName>
        <fullName evidence="1">Uncharacterized protein</fullName>
    </submittedName>
</protein>
<reference evidence="1" key="1">
    <citation type="submission" date="2022-10" db="EMBL/GenBank/DDBJ databases">
        <authorList>
            <person name="Chen Y."/>
            <person name="Dougan E. K."/>
            <person name="Chan C."/>
            <person name="Rhodes N."/>
            <person name="Thang M."/>
        </authorList>
    </citation>
    <scope>NUCLEOTIDE SEQUENCE</scope>
</reference>
<accession>A0A9P1BRR5</accession>
<proteinExistence type="predicted"/>
<feature type="non-terminal residue" evidence="1">
    <location>
        <position position="121"/>
    </location>
</feature>